<accession>A0AAN8T243</accession>
<dbReference type="Pfam" id="PF00450">
    <property type="entry name" value="Peptidase_S10"/>
    <property type="match status" value="1"/>
</dbReference>
<name>A0AAN8T243_SOLBU</name>
<dbReference type="SUPFAM" id="SSF53474">
    <property type="entry name" value="alpha/beta-Hydrolases"/>
    <property type="match status" value="1"/>
</dbReference>
<dbReference type="AlphaFoldDB" id="A0AAN8T243"/>
<dbReference type="InterPro" id="IPR029058">
    <property type="entry name" value="AB_hydrolase_fold"/>
</dbReference>
<comment type="caution">
    <text evidence="2">The sequence shown here is derived from an EMBL/GenBank/DDBJ whole genome shotgun (WGS) entry which is preliminary data.</text>
</comment>
<keyword evidence="3" id="KW-1185">Reference proteome</keyword>
<dbReference type="Proteomes" id="UP001371456">
    <property type="component" value="Unassembled WGS sequence"/>
</dbReference>
<dbReference type="EMBL" id="JBANQN010000009">
    <property type="protein sequence ID" value="KAK6780258.1"/>
    <property type="molecule type" value="Genomic_DNA"/>
</dbReference>
<comment type="similarity">
    <text evidence="1">Belongs to the peptidase S10 family.</text>
</comment>
<reference evidence="2 3" key="1">
    <citation type="submission" date="2024-02" db="EMBL/GenBank/DDBJ databases">
        <title>de novo genome assembly of Solanum bulbocastanum strain 11H21.</title>
        <authorList>
            <person name="Hosaka A.J."/>
        </authorList>
    </citation>
    <scope>NUCLEOTIDE SEQUENCE [LARGE SCALE GENOMIC DNA]</scope>
    <source>
        <tissue evidence="2">Young leaves</tissue>
    </source>
</reference>
<organism evidence="2 3">
    <name type="scientific">Solanum bulbocastanum</name>
    <name type="common">Wild potato</name>
    <dbReference type="NCBI Taxonomy" id="147425"/>
    <lineage>
        <taxon>Eukaryota</taxon>
        <taxon>Viridiplantae</taxon>
        <taxon>Streptophyta</taxon>
        <taxon>Embryophyta</taxon>
        <taxon>Tracheophyta</taxon>
        <taxon>Spermatophyta</taxon>
        <taxon>Magnoliopsida</taxon>
        <taxon>eudicotyledons</taxon>
        <taxon>Gunneridae</taxon>
        <taxon>Pentapetalae</taxon>
        <taxon>asterids</taxon>
        <taxon>lamiids</taxon>
        <taxon>Solanales</taxon>
        <taxon>Solanaceae</taxon>
        <taxon>Solanoideae</taxon>
        <taxon>Solaneae</taxon>
        <taxon>Solanum</taxon>
    </lineage>
</organism>
<dbReference type="GO" id="GO:0004185">
    <property type="term" value="F:serine-type carboxypeptidase activity"/>
    <property type="evidence" value="ECO:0007669"/>
    <property type="project" value="InterPro"/>
</dbReference>
<proteinExistence type="inferred from homology"/>
<evidence type="ECO:0000256" key="1">
    <source>
        <dbReference type="ARBA" id="ARBA00009431"/>
    </source>
</evidence>
<sequence>MCPLSVNGPGMLVLAIQKMHIYSIIFIELKSDPDSEPLMHWITGGPGCSSLSGVIYEIGNFIFHG</sequence>
<dbReference type="InterPro" id="IPR001563">
    <property type="entry name" value="Peptidase_S10"/>
</dbReference>
<protein>
    <submittedName>
        <fullName evidence="2">Uncharacterized protein</fullName>
    </submittedName>
</protein>
<gene>
    <name evidence="2" type="ORF">RDI58_022442</name>
</gene>
<evidence type="ECO:0000313" key="2">
    <source>
        <dbReference type="EMBL" id="KAK6780258.1"/>
    </source>
</evidence>
<dbReference type="Gene3D" id="3.40.50.1820">
    <property type="entry name" value="alpha/beta hydrolase"/>
    <property type="match status" value="1"/>
</dbReference>
<dbReference type="GO" id="GO:0006508">
    <property type="term" value="P:proteolysis"/>
    <property type="evidence" value="ECO:0007669"/>
    <property type="project" value="InterPro"/>
</dbReference>
<evidence type="ECO:0000313" key="3">
    <source>
        <dbReference type="Proteomes" id="UP001371456"/>
    </source>
</evidence>